<comment type="similarity">
    <text evidence="1">Belongs to the peptidase C59 family.</text>
</comment>
<dbReference type="PATRIC" id="fig|43658.6.peg.5449"/>
<dbReference type="AlphaFoldDB" id="A0A0L0EX27"/>
<dbReference type="InterPro" id="IPR029132">
    <property type="entry name" value="CBAH/NAAA_C"/>
</dbReference>
<dbReference type="Proteomes" id="UP000036850">
    <property type="component" value="Unassembled WGS sequence"/>
</dbReference>
<dbReference type="Pfam" id="PF02275">
    <property type="entry name" value="CBAH"/>
    <property type="match status" value="1"/>
</dbReference>
<protein>
    <submittedName>
        <fullName evidence="4">Choloylglycine hydrolase</fullName>
    </submittedName>
</protein>
<keyword evidence="2 4" id="KW-0378">Hydrolase</keyword>
<organism evidence="4 5">
    <name type="scientific">Pseudoalteromonas rubra</name>
    <dbReference type="NCBI Taxonomy" id="43658"/>
    <lineage>
        <taxon>Bacteria</taxon>
        <taxon>Pseudomonadati</taxon>
        <taxon>Pseudomonadota</taxon>
        <taxon>Gammaproteobacteria</taxon>
        <taxon>Alteromonadales</taxon>
        <taxon>Pseudoalteromonadaceae</taxon>
        <taxon>Pseudoalteromonas</taxon>
    </lineage>
</organism>
<dbReference type="OrthoDB" id="1265391at2"/>
<evidence type="ECO:0000313" key="5">
    <source>
        <dbReference type="Proteomes" id="UP000036850"/>
    </source>
</evidence>
<reference evidence="5" key="1">
    <citation type="submission" date="2015-07" db="EMBL/GenBank/DDBJ databases">
        <title>Draft genome sequence of a Pseudoalteromonas rubra strain, OCN096, isolated from Kaneohe Bay, Oahu, Hawaii.</title>
        <authorList>
            <person name="Beurmann S."/>
            <person name="Ushijima B."/>
            <person name="Belcaid M."/>
            <person name="Callahan S.M."/>
            <person name="Aeby G.S."/>
        </authorList>
    </citation>
    <scope>NUCLEOTIDE SEQUENCE [LARGE SCALE GENOMIC DNA]</scope>
    <source>
        <strain evidence="5">OCN096</strain>
    </source>
</reference>
<comment type="caution">
    <text evidence="4">The sequence shown here is derived from an EMBL/GenBank/DDBJ whole genome shotgun (WGS) entry which is preliminary data.</text>
</comment>
<dbReference type="SUPFAM" id="SSF56235">
    <property type="entry name" value="N-terminal nucleophile aminohydrolases (Ntn hydrolases)"/>
    <property type="match status" value="1"/>
</dbReference>
<dbReference type="PANTHER" id="PTHR35527">
    <property type="entry name" value="CHOLOYLGLYCINE HYDROLASE"/>
    <property type="match status" value="1"/>
</dbReference>
<feature type="domain" description="Choloylglycine hydrolase/NAAA C-terminal" evidence="3">
    <location>
        <begin position="2"/>
        <end position="309"/>
    </location>
</feature>
<dbReference type="PANTHER" id="PTHR35527:SF2">
    <property type="entry name" value="HYDROLASE"/>
    <property type="match status" value="1"/>
</dbReference>
<dbReference type="InterPro" id="IPR052193">
    <property type="entry name" value="Peptidase_C59"/>
</dbReference>
<dbReference type="GO" id="GO:0016787">
    <property type="term" value="F:hydrolase activity"/>
    <property type="evidence" value="ECO:0007669"/>
    <property type="project" value="UniProtKB-KW"/>
</dbReference>
<dbReference type="EMBL" id="LFZX01000024">
    <property type="protein sequence ID" value="KNC68393.1"/>
    <property type="molecule type" value="Genomic_DNA"/>
</dbReference>
<sequence length="361" mass="40011">MCTRVFNNCQRDYLATARNMDWMYPLPTSFFAFDKGLSKTGLSGADGCMDEALKWCSAYSSIVAMVGDDRSGWAASDGLNSMGLMANVLYDSGASYAQESFSTHKKQLSVLRWVQYVLDNFVFVKEVVKAFSKQDILLVGAAVPNSDGKPAQLHLSVSDVTGNSAIIEVVDGEFVCYESSAYQIMTNEPSFDKQLKINDYWTWQWSAENSNPSHTIPGGAFSTDRFERATFYLHHMDAPTHIDDALAQARTVAANASVPLGYNFTVSDSPNISNTLWSTYASHSEPAYYFSNARTLNIVWFDLANADFEAPVQKLDLITVSKNGAVENHHYDGKINAFMTAAIDPYLNLERHSDVSLEVIC</sequence>
<proteinExistence type="inferred from homology"/>
<name>A0A0L0EX27_9GAMM</name>
<evidence type="ECO:0000259" key="3">
    <source>
        <dbReference type="Pfam" id="PF02275"/>
    </source>
</evidence>
<evidence type="ECO:0000313" key="4">
    <source>
        <dbReference type="EMBL" id="KNC68393.1"/>
    </source>
</evidence>
<accession>A0A0L0EX27</accession>
<evidence type="ECO:0000256" key="1">
    <source>
        <dbReference type="ARBA" id="ARBA00006625"/>
    </source>
</evidence>
<evidence type="ECO:0000256" key="2">
    <source>
        <dbReference type="ARBA" id="ARBA00022801"/>
    </source>
</evidence>
<gene>
    <name evidence="4" type="ORF">AC626_04910</name>
</gene>
<dbReference type="InterPro" id="IPR029055">
    <property type="entry name" value="Ntn_hydrolases_N"/>
</dbReference>
<dbReference type="Gene3D" id="3.60.60.10">
    <property type="entry name" value="Penicillin V Acylase, Chain A"/>
    <property type="match status" value="1"/>
</dbReference>